<keyword evidence="2" id="KW-1185">Reference proteome</keyword>
<dbReference type="PANTHER" id="PTHR43801:SF1">
    <property type="entry name" value="POLYPRENYL SYNTHETASE"/>
    <property type="match status" value="1"/>
</dbReference>
<name>A0A377GWC9_9FUSO</name>
<dbReference type="PIRSF" id="PIRSF006594">
    <property type="entry name" value="UCP006594"/>
    <property type="match status" value="1"/>
</dbReference>
<evidence type="ECO:0000313" key="2">
    <source>
        <dbReference type="Proteomes" id="UP000255328"/>
    </source>
</evidence>
<dbReference type="Proteomes" id="UP000255328">
    <property type="component" value="Unassembled WGS sequence"/>
</dbReference>
<dbReference type="AlphaFoldDB" id="A0A377GWC9"/>
<organism evidence="1 2">
    <name type="scientific">Fusobacterium necrogenes</name>
    <dbReference type="NCBI Taxonomy" id="858"/>
    <lineage>
        <taxon>Bacteria</taxon>
        <taxon>Fusobacteriati</taxon>
        <taxon>Fusobacteriota</taxon>
        <taxon>Fusobacteriia</taxon>
        <taxon>Fusobacteriales</taxon>
        <taxon>Fusobacteriaceae</taxon>
        <taxon>Fusobacterium</taxon>
    </lineage>
</organism>
<dbReference type="RefSeq" id="WP_115269356.1">
    <property type="nucleotide sequence ID" value="NZ_CASFEE010000003.1"/>
</dbReference>
<dbReference type="PANTHER" id="PTHR43801">
    <property type="entry name" value="NUCLEOTIDE-BINDING PROTEIN-RELATED"/>
    <property type="match status" value="1"/>
</dbReference>
<sequence length="175" mass="20359">MKDNFFTKIIYETYYLMFLLSERKKKQKEENSIATKFLNYNNKRVFKDIKQKKIEKVLILLPHCLQKYSCPLKITSSIENCKKCGQCVIGDFLKIQLEFPVDIKVATGGTLARKHIKDIRPDLVMAIACKRDLIAGIHDSYPVNVYGVFNEIKDEPCINTTVSIKKVREFLKEVF</sequence>
<dbReference type="OrthoDB" id="9787348at2"/>
<dbReference type="InterPro" id="IPR002829">
    <property type="entry name" value="DUF116"/>
</dbReference>
<dbReference type="EMBL" id="UGGU01000003">
    <property type="protein sequence ID" value="STO31236.1"/>
    <property type="molecule type" value="Genomic_DNA"/>
</dbReference>
<gene>
    <name evidence="1" type="ORF">NCTC10723_00681</name>
</gene>
<accession>A0A377GWC9</accession>
<proteinExistence type="predicted"/>
<evidence type="ECO:0000313" key="1">
    <source>
        <dbReference type="EMBL" id="STO31236.1"/>
    </source>
</evidence>
<reference evidence="1 2" key="1">
    <citation type="submission" date="2018-06" db="EMBL/GenBank/DDBJ databases">
        <authorList>
            <consortium name="Pathogen Informatics"/>
            <person name="Doyle S."/>
        </authorList>
    </citation>
    <scope>NUCLEOTIDE SEQUENCE [LARGE SCALE GENOMIC DNA]</scope>
    <source>
        <strain evidence="1 2">NCTC10723</strain>
    </source>
</reference>
<dbReference type="Pfam" id="PF01976">
    <property type="entry name" value="DUF116"/>
    <property type="match status" value="1"/>
</dbReference>
<protein>
    <submittedName>
        <fullName evidence="1">Protein of uncharacterized function DUF116</fullName>
    </submittedName>
</protein>